<comment type="caution">
    <text evidence="2">The sequence shown here is derived from an EMBL/GenBank/DDBJ whole genome shotgun (WGS) entry which is preliminary data.</text>
</comment>
<protein>
    <submittedName>
        <fullName evidence="2">Uncharacterized protein</fullName>
    </submittedName>
</protein>
<evidence type="ECO:0000313" key="3">
    <source>
        <dbReference type="Proteomes" id="UP000319732"/>
    </source>
</evidence>
<organism evidence="2 3">
    <name type="scientific">Exilibacterium tricleocarpae</name>
    <dbReference type="NCBI Taxonomy" id="2591008"/>
    <lineage>
        <taxon>Bacteria</taxon>
        <taxon>Pseudomonadati</taxon>
        <taxon>Pseudomonadota</taxon>
        <taxon>Gammaproteobacteria</taxon>
        <taxon>Cellvibrionales</taxon>
        <taxon>Cellvibrionaceae</taxon>
        <taxon>Exilibacterium</taxon>
    </lineage>
</organism>
<dbReference type="EMBL" id="VHSG01000013">
    <property type="protein sequence ID" value="TQV78223.1"/>
    <property type="molecule type" value="Genomic_DNA"/>
</dbReference>
<evidence type="ECO:0000256" key="1">
    <source>
        <dbReference type="SAM" id="MobiDB-lite"/>
    </source>
</evidence>
<feature type="region of interest" description="Disordered" evidence="1">
    <location>
        <begin position="140"/>
        <end position="164"/>
    </location>
</feature>
<dbReference type="Proteomes" id="UP000319732">
    <property type="component" value="Unassembled WGS sequence"/>
</dbReference>
<dbReference type="RefSeq" id="WP_142905003.1">
    <property type="nucleotide sequence ID" value="NZ_ML660094.1"/>
</dbReference>
<sequence>MANTKGGDEVVQPEMSYEQAYGDVIEYGSLSEDQKSLFNNGNKLYLSAVSNYETYRIDKTEENNANAKSVAGDFLRTETDTKYTLSQLLIYAPDPEKEVNNWDFGEKKQQAIVYNKALEQLHLVIDNRYLEVKAFTFDQEDSPVPSPAIPGVPSDPPLPPENDEETVTLDFADFKKQTVELGPLDPYAEPDETEATIYVEDKKK</sequence>
<accession>A0A545TLW8</accession>
<name>A0A545TLW8_9GAMM</name>
<feature type="compositionally biased region" description="Pro residues" evidence="1">
    <location>
        <begin position="144"/>
        <end position="160"/>
    </location>
</feature>
<reference evidence="2 3" key="1">
    <citation type="submission" date="2019-06" db="EMBL/GenBank/DDBJ databases">
        <title>Whole genome sequence for Cellvibrionaceae sp. R142.</title>
        <authorList>
            <person name="Wang G."/>
        </authorList>
    </citation>
    <scope>NUCLEOTIDE SEQUENCE [LARGE SCALE GENOMIC DNA]</scope>
    <source>
        <strain evidence="2 3">R142</strain>
    </source>
</reference>
<dbReference type="AlphaFoldDB" id="A0A545TLW8"/>
<proteinExistence type="predicted"/>
<keyword evidence="3" id="KW-1185">Reference proteome</keyword>
<evidence type="ECO:0000313" key="2">
    <source>
        <dbReference type="EMBL" id="TQV78223.1"/>
    </source>
</evidence>
<gene>
    <name evidence="2" type="ORF">FKG94_14235</name>
</gene>